<evidence type="ECO:0000256" key="4">
    <source>
        <dbReference type="ARBA" id="ARBA00023163"/>
    </source>
</evidence>
<organism evidence="6 7">
    <name type="scientific">Pontivivens marinum</name>
    <dbReference type="NCBI Taxonomy" id="1690039"/>
    <lineage>
        <taxon>Bacteria</taxon>
        <taxon>Pseudomonadati</taxon>
        <taxon>Pseudomonadota</taxon>
        <taxon>Alphaproteobacteria</taxon>
        <taxon>Rhodobacterales</taxon>
        <taxon>Paracoccaceae</taxon>
        <taxon>Pontivivens</taxon>
    </lineage>
</organism>
<dbReference type="GO" id="GO:0003700">
    <property type="term" value="F:DNA-binding transcription factor activity"/>
    <property type="evidence" value="ECO:0007669"/>
    <property type="project" value="InterPro"/>
</dbReference>
<dbReference type="InterPro" id="IPR005119">
    <property type="entry name" value="LysR_subst-bd"/>
</dbReference>
<dbReference type="PROSITE" id="PS50931">
    <property type="entry name" value="HTH_LYSR"/>
    <property type="match status" value="1"/>
</dbReference>
<dbReference type="SUPFAM" id="SSF46785">
    <property type="entry name" value="Winged helix' DNA-binding domain"/>
    <property type="match status" value="1"/>
</dbReference>
<keyword evidence="3 6" id="KW-0238">DNA-binding</keyword>
<dbReference type="Proteomes" id="UP000220034">
    <property type="component" value="Unassembled WGS sequence"/>
</dbReference>
<dbReference type="SUPFAM" id="SSF53850">
    <property type="entry name" value="Periplasmic binding protein-like II"/>
    <property type="match status" value="1"/>
</dbReference>
<evidence type="ECO:0000259" key="5">
    <source>
        <dbReference type="PROSITE" id="PS50931"/>
    </source>
</evidence>
<evidence type="ECO:0000313" key="7">
    <source>
        <dbReference type="Proteomes" id="UP000220034"/>
    </source>
</evidence>
<dbReference type="OrthoDB" id="528082at2"/>
<keyword evidence="7" id="KW-1185">Reference proteome</keyword>
<dbReference type="AlphaFoldDB" id="A0A2C9CPS7"/>
<evidence type="ECO:0000256" key="3">
    <source>
        <dbReference type="ARBA" id="ARBA00023125"/>
    </source>
</evidence>
<feature type="domain" description="HTH lysR-type" evidence="5">
    <location>
        <begin position="1"/>
        <end position="58"/>
    </location>
</feature>
<comment type="similarity">
    <text evidence="1">Belongs to the LysR transcriptional regulatory family.</text>
</comment>
<dbReference type="Pfam" id="PF00126">
    <property type="entry name" value="HTH_1"/>
    <property type="match status" value="1"/>
</dbReference>
<dbReference type="InterPro" id="IPR000847">
    <property type="entry name" value="LysR_HTH_N"/>
</dbReference>
<keyword evidence="2" id="KW-0805">Transcription regulation</keyword>
<reference evidence="7" key="1">
    <citation type="submission" date="2017-09" db="EMBL/GenBank/DDBJ databases">
        <authorList>
            <person name="Varghese N."/>
            <person name="Submissions S."/>
        </authorList>
    </citation>
    <scope>NUCLEOTIDE SEQUENCE [LARGE SCALE GENOMIC DNA]</scope>
    <source>
        <strain evidence="7">C7</strain>
    </source>
</reference>
<dbReference type="Gene3D" id="1.10.10.10">
    <property type="entry name" value="Winged helix-like DNA-binding domain superfamily/Winged helix DNA-binding domain"/>
    <property type="match status" value="1"/>
</dbReference>
<evidence type="ECO:0000313" key="6">
    <source>
        <dbReference type="EMBL" id="SOH93252.1"/>
    </source>
</evidence>
<proteinExistence type="inferred from homology"/>
<dbReference type="InterPro" id="IPR036388">
    <property type="entry name" value="WH-like_DNA-bd_sf"/>
</dbReference>
<sequence>MEISWLKDFEALATLRNFSRAAEDRNVSQPAFSRRIRILEEEVGAGLIDRRSLPLSLTPAGEIFLAQARLMTRTYEETIERCQAVDAANADTIRFATTQSLYLTHYRSLIGPMADHDGVDIDLNSTSWATDQFVTALQQHYCDVILTYWHPAMEALSPLDVTRADHLVLSRDMLLPVAHALPDGRPAYTLPASSKKPVPMFHYGSSSALKPVVDAILRRHMMPGNLLTISHGGQAHGIKEMVQENFGLGWLPREVCTRELDAGSLAIAGNDSFAAPLEIRIYKDAQNQKPSLRKLWRRLEELVAN</sequence>
<keyword evidence="4" id="KW-0804">Transcription</keyword>
<name>A0A2C9CPS7_9RHOB</name>
<dbReference type="RefSeq" id="WP_097928771.1">
    <property type="nucleotide sequence ID" value="NZ_OCTN01000001.1"/>
</dbReference>
<evidence type="ECO:0000256" key="2">
    <source>
        <dbReference type="ARBA" id="ARBA00023015"/>
    </source>
</evidence>
<dbReference type="PANTHER" id="PTHR30126:SF2">
    <property type="entry name" value="HTH-TYPE TRANSCRIPTIONAL REGULATOR YJIE"/>
    <property type="match status" value="1"/>
</dbReference>
<dbReference type="Pfam" id="PF03466">
    <property type="entry name" value="LysR_substrate"/>
    <property type="match status" value="1"/>
</dbReference>
<dbReference type="EMBL" id="OCTN01000001">
    <property type="protein sequence ID" value="SOH93252.1"/>
    <property type="molecule type" value="Genomic_DNA"/>
</dbReference>
<dbReference type="InterPro" id="IPR036390">
    <property type="entry name" value="WH_DNA-bd_sf"/>
</dbReference>
<dbReference type="PANTHER" id="PTHR30126">
    <property type="entry name" value="HTH-TYPE TRANSCRIPTIONAL REGULATOR"/>
    <property type="match status" value="1"/>
</dbReference>
<accession>A0A2C9CPS7</accession>
<evidence type="ECO:0000256" key="1">
    <source>
        <dbReference type="ARBA" id="ARBA00009437"/>
    </source>
</evidence>
<protein>
    <submittedName>
        <fullName evidence="6">DNA-binding transcriptional regulator, LysR family</fullName>
    </submittedName>
</protein>
<dbReference type="GO" id="GO:0000976">
    <property type="term" value="F:transcription cis-regulatory region binding"/>
    <property type="evidence" value="ECO:0007669"/>
    <property type="project" value="TreeGrafter"/>
</dbReference>
<gene>
    <name evidence="6" type="ORF">SAMN06273572_1011108</name>
</gene>
<dbReference type="PRINTS" id="PR00039">
    <property type="entry name" value="HTHLYSR"/>
</dbReference>